<feature type="non-terminal residue" evidence="1">
    <location>
        <position position="1"/>
    </location>
</feature>
<dbReference type="EMBL" id="HACG01009799">
    <property type="protein sequence ID" value="CEK56664.1"/>
    <property type="molecule type" value="Transcribed_RNA"/>
</dbReference>
<dbReference type="AlphaFoldDB" id="A0A0B6YKE4"/>
<evidence type="ECO:0000313" key="1">
    <source>
        <dbReference type="EMBL" id="CEK56664.1"/>
    </source>
</evidence>
<protein>
    <submittedName>
        <fullName evidence="1">Uncharacterized protein</fullName>
    </submittedName>
</protein>
<organism evidence="1">
    <name type="scientific">Arion vulgaris</name>
    <dbReference type="NCBI Taxonomy" id="1028688"/>
    <lineage>
        <taxon>Eukaryota</taxon>
        <taxon>Metazoa</taxon>
        <taxon>Spiralia</taxon>
        <taxon>Lophotrochozoa</taxon>
        <taxon>Mollusca</taxon>
        <taxon>Gastropoda</taxon>
        <taxon>Heterobranchia</taxon>
        <taxon>Euthyneura</taxon>
        <taxon>Panpulmonata</taxon>
        <taxon>Eupulmonata</taxon>
        <taxon>Stylommatophora</taxon>
        <taxon>Helicina</taxon>
        <taxon>Arionoidea</taxon>
        <taxon>Arionidae</taxon>
        <taxon>Arion</taxon>
    </lineage>
</organism>
<name>A0A0B6YKE4_9EUPU</name>
<sequence>LNKREDITLTHTAFTNAPHSCRSAAILPVVFILCRPFLQTIFHILCPKHLCVAGGVAGTCN</sequence>
<proteinExistence type="predicted"/>
<reference evidence="1" key="1">
    <citation type="submission" date="2014-12" db="EMBL/GenBank/DDBJ databases">
        <title>Insight into the proteome of Arion vulgaris.</title>
        <authorList>
            <person name="Aradska J."/>
            <person name="Bulat T."/>
            <person name="Smidak R."/>
            <person name="Sarate P."/>
            <person name="Gangsoo J."/>
            <person name="Sialana F."/>
            <person name="Bilban M."/>
            <person name="Lubec G."/>
        </authorList>
    </citation>
    <scope>NUCLEOTIDE SEQUENCE</scope>
    <source>
        <tissue evidence="1">Skin</tissue>
    </source>
</reference>
<accession>A0A0B6YKE4</accession>
<gene>
    <name evidence="1" type="primary">ORF28219</name>
</gene>